<dbReference type="EMBL" id="JABSTQ010000362">
    <property type="protein sequence ID" value="KAG0445441.1"/>
    <property type="molecule type" value="Genomic_DNA"/>
</dbReference>
<protein>
    <submittedName>
        <fullName evidence="1">Uncharacterized protein</fullName>
    </submittedName>
</protein>
<accession>A0AC60R1A4</accession>
<proteinExistence type="predicted"/>
<evidence type="ECO:0000313" key="1">
    <source>
        <dbReference type="EMBL" id="KAG0445441.1"/>
    </source>
</evidence>
<organism evidence="1 2">
    <name type="scientific">Ixodes persulcatus</name>
    <name type="common">Taiga tick</name>
    <dbReference type="NCBI Taxonomy" id="34615"/>
    <lineage>
        <taxon>Eukaryota</taxon>
        <taxon>Metazoa</taxon>
        <taxon>Ecdysozoa</taxon>
        <taxon>Arthropoda</taxon>
        <taxon>Chelicerata</taxon>
        <taxon>Arachnida</taxon>
        <taxon>Acari</taxon>
        <taxon>Parasitiformes</taxon>
        <taxon>Ixodida</taxon>
        <taxon>Ixodoidea</taxon>
        <taxon>Ixodidae</taxon>
        <taxon>Ixodinae</taxon>
        <taxon>Ixodes</taxon>
    </lineage>
</organism>
<evidence type="ECO:0000313" key="2">
    <source>
        <dbReference type="Proteomes" id="UP000805193"/>
    </source>
</evidence>
<gene>
    <name evidence="1" type="ORF">HPB47_015090</name>
</gene>
<sequence>MHGDHSHLIENAAEYSKYKVSTRVGSLQYGSVSKSSVLPKVVHTEWAHNSQPTKPIVVTVKREKTLTHQYSWQTQDTLSVGTSVSIEAGLPGVADVTSSFSATVSLTNTAGQVHTDAEKYAVDLGVTVPPMKSAKIEWVITDVTQEIPWSAQIDIEGWFAVWFQDKVSDHYLWFYRVNVLKDPLLKETEEGVRYTARGIFKGVHGSDSQLRVSEYDIGAYGGKPTKVYTIPLPSPRLRSGVETRKKVAEGSILNSPSGARETSNGRWYNRWPEECYEVRLFYNLVPLIPVFYLQLWECLLPVSCLWLWITRQQRGDLTRFGPRTRLN</sequence>
<dbReference type="Proteomes" id="UP000805193">
    <property type="component" value="Unassembled WGS sequence"/>
</dbReference>
<comment type="caution">
    <text evidence="1">The sequence shown here is derived from an EMBL/GenBank/DDBJ whole genome shotgun (WGS) entry which is preliminary data.</text>
</comment>
<keyword evidence="2" id="KW-1185">Reference proteome</keyword>
<name>A0AC60R1A4_IXOPE</name>
<reference evidence="1 2" key="1">
    <citation type="journal article" date="2020" name="Cell">
        <title>Large-Scale Comparative Analyses of Tick Genomes Elucidate Their Genetic Diversity and Vector Capacities.</title>
        <authorList>
            <consortium name="Tick Genome and Microbiome Consortium (TIGMIC)"/>
            <person name="Jia N."/>
            <person name="Wang J."/>
            <person name="Shi W."/>
            <person name="Du L."/>
            <person name="Sun Y."/>
            <person name="Zhan W."/>
            <person name="Jiang J.F."/>
            <person name="Wang Q."/>
            <person name="Zhang B."/>
            <person name="Ji P."/>
            <person name="Bell-Sakyi L."/>
            <person name="Cui X.M."/>
            <person name="Yuan T.T."/>
            <person name="Jiang B.G."/>
            <person name="Yang W.F."/>
            <person name="Lam T.T."/>
            <person name="Chang Q.C."/>
            <person name="Ding S.J."/>
            <person name="Wang X.J."/>
            <person name="Zhu J.G."/>
            <person name="Ruan X.D."/>
            <person name="Zhao L."/>
            <person name="Wei J.T."/>
            <person name="Ye R.Z."/>
            <person name="Que T.C."/>
            <person name="Du C.H."/>
            <person name="Zhou Y.H."/>
            <person name="Cheng J.X."/>
            <person name="Dai P.F."/>
            <person name="Guo W.B."/>
            <person name="Han X.H."/>
            <person name="Huang E.J."/>
            <person name="Li L.F."/>
            <person name="Wei W."/>
            <person name="Gao Y.C."/>
            <person name="Liu J.Z."/>
            <person name="Shao H.Z."/>
            <person name="Wang X."/>
            <person name="Wang C.C."/>
            <person name="Yang T.C."/>
            <person name="Huo Q.B."/>
            <person name="Li W."/>
            <person name="Chen H.Y."/>
            <person name="Chen S.E."/>
            <person name="Zhou L.G."/>
            <person name="Ni X.B."/>
            <person name="Tian J.H."/>
            <person name="Sheng Y."/>
            <person name="Liu T."/>
            <person name="Pan Y.S."/>
            <person name="Xia L.Y."/>
            <person name="Li J."/>
            <person name="Zhao F."/>
            <person name="Cao W.C."/>
        </authorList>
    </citation>
    <scope>NUCLEOTIDE SEQUENCE [LARGE SCALE GENOMIC DNA]</scope>
    <source>
        <strain evidence="1">Iper-2018</strain>
    </source>
</reference>